<keyword evidence="14" id="KW-1185">Reference proteome</keyword>
<dbReference type="InterPro" id="IPR006547">
    <property type="entry name" value="NO3_Rdtase_bsu"/>
</dbReference>
<reference evidence="14" key="1">
    <citation type="journal article" date="2022" name="Int. J. Syst. Evol. Microbiol.">
        <title>Anaeromyxobacter oryzae sp. nov., Anaeromyxobacter diazotrophicus sp. nov. and Anaeromyxobacter paludicola sp. nov., isolated from paddy soils.</title>
        <authorList>
            <person name="Itoh H."/>
            <person name="Xu Z."/>
            <person name="Mise K."/>
            <person name="Masuda Y."/>
            <person name="Ushijima N."/>
            <person name="Hayakawa C."/>
            <person name="Shiratori Y."/>
            <person name="Senoo K."/>
        </authorList>
    </citation>
    <scope>NUCLEOTIDE SEQUENCE [LARGE SCALE GENOMIC DNA]</scope>
    <source>
        <strain evidence="14">Red232</strain>
    </source>
</reference>
<keyword evidence="7" id="KW-0677">Repeat</keyword>
<evidence type="ECO:0000256" key="6">
    <source>
        <dbReference type="ARBA" id="ARBA00022723"/>
    </source>
</evidence>
<keyword evidence="9" id="KW-0408">Iron</keyword>
<keyword evidence="5" id="KW-0004">4Fe-4S</keyword>
<dbReference type="PANTHER" id="PTHR43518:SF1">
    <property type="entry name" value="RESPIRATORY NITRATE REDUCTASE 1 BETA CHAIN"/>
    <property type="match status" value="1"/>
</dbReference>
<protein>
    <submittedName>
        <fullName evidence="13">Nitrate reductase subunit beta</fullName>
    </submittedName>
</protein>
<dbReference type="Gene3D" id="3.30.70.20">
    <property type="match status" value="3"/>
</dbReference>
<accession>A0ABN6MMR2</accession>
<evidence type="ECO:0000256" key="10">
    <source>
        <dbReference type="ARBA" id="ARBA00023014"/>
    </source>
</evidence>
<feature type="domain" description="4Fe-4S ferredoxin-type" evidence="12">
    <location>
        <begin position="175"/>
        <end position="206"/>
    </location>
</feature>
<evidence type="ECO:0000256" key="4">
    <source>
        <dbReference type="ARBA" id="ARBA00022448"/>
    </source>
</evidence>
<keyword evidence="11" id="KW-0003">3Fe-4S</keyword>
<evidence type="ECO:0000256" key="11">
    <source>
        <dbReference type="ARBA" id="ARBA00023291"/>
    </source>
</evidence>
<dbReference type="InterPro" id="IPR029263">
    <property type="entry name" value="Nitr_red_bet_C"/>
</dbReference>
<dbReference type="PANTHER" id="PTHR43518">
    <property type="entry name" value="NITRATE REDUCTASE BETA SUBUNIT"/>
    <property type="match status" value="1"/>
</dbReference>
<evidence type="ECO:0000256" key="8">
    <source>
        <dbReference type="ARBA" id="ARBA00022982"/>
    </source>
</evidence>
<evidence type="ECO:0000259" key="12">
    <source>
        <dbReference type="PROSITE" id="PS51379"/>
    </source>
</evidence>
<keyword evidence="8" id="KW-0249">Electron transport</keyword>
<evidence type="ECO:0000256" key="5">
    <source>
        <dbReference type="ARBA" id="ARBA00022485"/>
    </source>
</evidence>
<evidence type="ECO:0000313" key="13">
    <source>
        <dbReference type="EMBL" id="BDG02319.1"/>
    </source>
</evidence>
<dbReference type="Proteomes" id="UP001162891">
    <property type="component" value="Chromosome"/>
</dbReference>
<keyword evidence="6" id="KW-0479">Metal-binding</keyword>
<dbReference type="InterPro" id="IPR038262">
    <property type="entry name" value="Nitr_red_bet_C_sf"/>
</dbReference>
<dbReference type="NCBIfam" id="TIGR01660">
    <property type="entry name" value="narH"/>
    <property type="match status" value="1"/>
</dbReference>
<name>A0ABN6MMR2_9BACT</name>
<comment type="subcellular location">
    <subcellularLocation>
        <location evidence="3">Cell envelope</location>
    </subcellularLocation>
</comment>
<dbReference type="PROSITE" id="PS51379">
    <property type="entry name" value="4FE4S_FER_2"/>
    <property type="match status" value="2"/>
</dbReference>
<keyword evidence="10" id="KW-0411">Iron-sulfur</keyword>
<proteinExistence type="predicted"/>
<evidence type="ECO:0000256" key="7">
    <source>
        <dbReference type="ARBA" id="ARBA00022737"/>
    </source>
</evidence>
<comment type="cofactor">
    <cofactor evidence="1">
        <name>[3Fe-4S] cluster</name>
        <dbReference type="ChEBI" id="CHEBI:21137"/>
    </cofactor>
</comment>
<evidence type="ECO:0000256" key="1">
    <source>
        <dbReference type="ARBA" id="ARBA00001927"/>
    </source>
</evidence>
<dbReference type="Gene3D" id="1.10.3650.10">
    <property type="entry name" value="nitrate reductase domain like"/>
    <property type="match status" value="1"/>
</dbReference>
<dbReference type="EMBL" id="AP025591">
    <property type="protein sequence ID" value="BDG02319.1"/>
    <property type="molecule type" value="Genomic_DNA"/>
</dbReference>
<evidence type="ECO:0000256" key="2">
    <source>
        <dbReference type="ARBA" id="ARBA00001966"/>
    </source>
</evidence>
<evidence type="ECO:0000256" key="9">
    <source>
        <dbReference type="ARBA" id="ARBA00023004"/>
    </source>
</evidence>
<organism evidence="13 14">
    <name type="scientific">Anaeromyxobacter oryzae</name>
    <dbReference type="NCBI Taxonomy" id="2918170"/>
    <lineage>
        <taxon>Bacteria</taxon>
        <taxon>Pseudomonadati</taxon>
        <taxon>Myxococcota</taxon>
        <taxon>Myxococcia</taxon>
        <taxon>Myxococcales</taxon>
        <taxon>Cystobacterineae</taxon>
        <taxon>Anaeromyxobacteraceae</taxon>
        <taxon>Anaeromyxobacter</taxon>
    </lineage>
</organism>
<feature type="domain" description="4Fe-4S ferredoxin-type" evidence="12">
    <location>
        <begin position="7"/>
        <end position="36"/>
    </location>
</feature>
<gene>
    <name evidence="13" type="primary">narH</name>
    <name evidence="13" type="ORF">AMOR_13150</name>
</gene>
<keyword evidence="4" id="KW-0813">Transport</keyword>
<evidence type="ECO:0000256" key="3">
    <source>
        <dbReference type="ARBA" id="ARBA00004196"/>
    </source>
</evidence>
<dbReference type="SUPFAM" id="SSF54862">
    <property type="entry name" value="4Fe-4S ferredoxins"/>
    <property type="match status" value="1"/>
</dbReference>
<comment type="cofactor">
    <cofactor evidence="2">
        <name>[4Fe-4S] cluster</name>
        <dbReference type="ChEBI" id="CHEBI:49883"/>
    </cofactor>
</comment>
<dbReference type="RefSeq" id="WP_318653851.1">
    <property type="nucleotide sequence ID" value="NZ_AP025591.1"/>
</dbReference>
<dbReference type="Pfam" id="PF13247">
    <property type="entry name" value="Fer4_11"/>
    <property type="match status" value="1"/>
</dbReference>
<dbReference type="Pfam" id="PF14711">
    <property type="entry name" value="Nitr_red_bet_C"/>
    <property type="match status" value="1"/>
</dbReference>
<sequence>MDVRAQVSMVFHLDKCIGCHTCSIACKNLWTDRRGAEYMWWNNVETKPGTGYPTLYEDQEKYRGGWEAGAGRPRLKLGGRLAELARIFHNPRLPALDDYYEPWTYRYDQLIGAPPSDDQPVATPVSLVTGEDMKIEAGPNWDDDLGGSSIYAAADPNVEALTDSERGQLLAFERLVFFYLPRICNHCLNPGCLAACPAGAIYKRGEDGIVLVSQHKCRGWRMCISGCPYKKTYFNWANGKAEKCILCYPRQETQQVPACMHSCVGRIRYLGVLLYDAERLAATAALPDAELVEAQRALILDPFDPEIAAAAREAGMPEAILEAARRSPVFQFVKRFRLALPHHPEFRTLPMLFYVPPLLPVMATVSDGHYEVTPELLSSLDASRLPLRYLAAMFTAGEVAPIVEVYRKLVAARLYQRATTVGDVPRESATHALEEAGLSAQDAEEIYRLTALASFEERFVVPPFFREGAIESVEDVHEHQEEEGAGFLRPPRRGW</sequence>
<dbReference type="InterPro" id="IPR017896">
    <property type="entry name" value="4Fe4S_Fe-S-bd"/>
</dbReference>
<evidence type="ECO:0000313" key="14">
    <source>
        <dbReference type="Proteomes" id="UP001162891"/>
    </source>
</evidence>